<dbReference type="RefSeq" id="WP_316027492.1">
    <property type="nucleotide sequence ID" value="NZ_JAWDIO010000002.1"/>
</dbReference>
<keyword evidence="2" id="KW-1185">Reference proteome</keyword>
<dbReference type="Pfam" id="PF05345">
    <property type="entry name" value="He_PIG"/>
    <property type="match status" value="1"/>
</dbReference>
<gene>
    <name evidence="1" type="ORF">RS130_20670</name>
</gene>
<organism evidence="1 2">
    <name type="scientific">Paraglaciecola aquimarina</name>
    <dbReference type="NCBI Taxonomy" id="1235557"/>
    <lineage>
        <taxon>Bacteria</taxon>
        <taxon>Pseudomonadati</taxon>
        <taxon>Pseudomonadota</taxon>
        <taxon>Gammaproteobacteria</taxon>
        <taxon>Alteromonadales</taxon>
        <taxon>Alteromonadaceae</taxon>
        <taxon>Paraglaciecola</taxon>
    </lineage>
</organism>
<dbReference type="InterPro" id="IPR013783">
    <property type="entry name" value="Ig-like_fold"/>
</dbReference>
<name>A0ABU3T186_9ALTE</name>
<dbReference type="SUPFAM" id="SSF49313">
    <property type="entry name" value="Cadherin-like"/>
    <property type="match status" value="1"/>
</dbReference>
<sequence>MGDTANGTVVIEDNGATIHLTGNRWRAINFDYNVTPNTILEFDFKSTVKGEVHGVGLDSNLILDDQSTFNLFGTQKHGIQTFRYQDNAEYQSFSIPIGQYYTGAMSYLFFATDHDVSTPTAQSYFSNVRIYEAALSVPVIDSQPNLQAHVGASYLYDDNSTLEVSGTAPFTYSFNYAPDGMTISHEGKITWTPSDLQLGDQPVEVVVSNAEGSVVQTFTINVAEPFADKINLNNYELISYGGDYGDTTKGTVNVSGSGESITLIGNRWIAIDYPTLLLLTQLSNLILRVPLKAKFTALALIMI</sequence>
<proteinExistence type="predicted"/>
<reference evidence="1 2" key="1">
    <citation type="submission" date="2023-10" db="EMBL/GenBank/DDBJ databases">
        <title>Glaciecola aquimarina strain GGW-M5 nov., isolated from a coastal seawater.</title>
        <authorList>
            <person name="Bayburt H."/>
            <person name="Kim J.M."/>
            <person name="Choi B.J."/>
            <person name="Jeon C.O."/>
        </authorList>
    </citation>
    <scope>NUCLEOTIDE SEQUENCE [LARGE SCALE GENOMIC DNA]</scope>
    <source>
        <strain evidence="1 2">KCTC 32108</strain>
    </source>
</reference>
<protein>
    <submittedName>
        <fullName evidence="1">Ig domain-containing protein</fullName>
    </submittedName>
</protein>
<dbReference type="EMBL" id="JAWDIO010000002">
    <property type="protein sequence ID" value="MDU0355982.1"/>
    <property type="molecule type" value="Genomic_DNA"/>
</dbReference>
<dbReference type="Gene3D" id="2.60.40.10">
    <property type="entry name" value="Immunoglobulins"/>
    <property type="match status" value="1"/>
</dbReference>
<dbReference type="InterPro" id="IPR015919">
    <property type="entry name" value="Cadherin-like_sf"/>
</dbReference>
<evidence type="ECO:0000313" key="1">
    <source>
        <dbReference type="EMBL" id="MDU0355982.1"/>
    </source>
</evidence>
<evidence type="ECO:0000313" key="2">
    <source>
        <dbReference type="Proteomes" id="UP001247805"/>
    </source>
</evidence>
<accession>A0ABU3T186</accession>
<comment type="caution">
    <text evidence="1">The sequence shown here is derived from an EMBL/GenBank/DDBJ whole genome shotgun (WGS) entry which is preliminary data.</text>
</comment>
<dbReference type="Proteomes" id="UP001247805">
    <property type="component" value="Unassembled WGS sequence"/>
</dbReference>